<reference evidence="1 2" key="1">
    <citation type="submission" date="2018-01" db="EMBL/GenBank/DDBJ databases">
        <title>Genome sequence of a Cantenovulum-like bacteria.</title>
        <authorList>
            <person name="Tan W.R."/>
            <person name="Lau N.-S."/>
            <person name="Go F."/>
            <person name="Amirul A.-A.A."/>
        </authorList>
    </citation>
    <scope>NUCLEOTIDE SEQUENCE [LARGE SCALE GENOMIC DNA]</scope>
    <source>
        <strain evidence="1 2">CCB-QB4</strain>
    </source>
</reference>
<evidence type="ECO:0000313" key="1">
    <source>
        <dbReference type="EMBL" id="AWB68435.1"/>
    </source>
</evidence>
<protein>
    <recommendedName>
        <fullName evidence="3">Zinc-finger domain-containing protein</fullName>
    </recommendedName>
</protein>
<dbReference type="Proteomes" id="UP000244441">
    <property type="component" value="Chromosome"/>
</dbReference>
<dbReference type="AlphaFoldDB" id="A0A2S0VW66"/>
<evidence type="ECO:0008006" key="3">
    <source>
        <dbReference type="Google" id="ProtNLM"/>
    </source>
</evidence>
<evidence type="ECO:0000313" key="2">
    <source>
        <dbReference type="Proteomes" id="UP000244441"/>
    </source>
</evidence>
<sequence length="237" mass="26510">MNCEFVNNHLDEIIDGSLDKENVLETQRHIETCAECQINMAEHRQYLNMMHRFKAPELEPERASEMLGTATGRLQQSHGQQSGFIKGFVAASVMFVGLFSAYQYQTVEPTAPTNIVALTQHELLTEVTLVINVPQDMPNADLSLMLPDYVAVQGYEGEEELNWLVDLKKGANALSLPIQVASGIDVNQSMSFMATLDYDNKQKEFELKVNLVTPQSQAQNSLESQVIFANQNQQVVS</sequence>
<dbReference type="OrthoDB" id="5793589at2"/>
<keyword evidence="2" id="KW-1185">Reference proteome</keyword>
<dbReference type="RefSeq" id="WP_108604494.1">
    <property type="nucleotide sequence ID" value="NZ_CP026604.1"/>
</dbReference>
<organism evidence="1 2">
    <name type="scientific">Saccharobesus litoralis</name>
    <dbReference type="NCBI Taxonomy" id="2172099"/>
    <lineage>
        <taxon>Bacteria</taxon>
        <taxon>Pseudomonadati</taxon>
        <taxon>Pseudomonadota</taxon>
        <taxon>Gammaproteobacteria</taxon>
        <taxon>Alteromonadales</taxon>
        <taxon>Alteromonadaceae</taxon>
        <taxon>Saccharobesus</taxon>
    </lineage>
</organism>
<proteinExistence type="predicted"/>
<gene>
    <name evidence="1" type="ORF">C2869_19375</name>
</gene>
<dbReference type="KEGG" id="cate:C2869_19375"/>
<accession>A0A2S0VW66</accession>
<name>A0A2S0VW66_9ALTE</name>
<dbReference type="EMBL" id="CP026604">
    <property type="protein sequence ID" value="AWB68435.1"/>
    <property type="molecule type" value="Genomic_DNA"/>
</dbReference>